<reference evidence="14 15" key="1">
    <citation type="submission" date="2019-09" db="EMBL/GenBank/DDBJ databases">
        <title>Bird 10,000 Genomes (B10K) Project - Family phase.</title>
        <authorList>
            <person name="Zhang G."/>
        </authorList>
    </citation>
    <scope>NUCLEOTIDE SEQUENCE [LARGE SCALE GENOMIC DNA]</scope>
    <source>
        <strain evidence="14">B10K-DU-001-56</strain>
        <tissue evidence="14">Muscle</tissue>
    </source>
</reference>
<keyword evidence="7" id="KW-0081">Bacteriolytic enzyme</keyword>
<evidence type="ECO:0000256" key="5">
    <source>
        <dbReference type="ARBA" id="ARBA00022525"/>
    </source>
</evidence>
<dbReference type="SMART" id="SM00263">
    <property type="entry name" value="LYZ1"/>
    <property type="match status" value="1"/>
</dbReference>
<dbReference type="FunFam" id="1.10.530.10:FF:000001">
    <property type="entry name" value="Lysozyme C"/>
    <property type="match status" value="1"/>
</dbReference>
<dbReference type="PANTHER" id="PTHR11407:SF62">
    <property type="entry name" value="LYSOZYME-LIKE PROTEIN 1-RELATED"/>
    <property type="match status" value="1"/>
</dbReference>
<evidence type="ECO:0000256" key="11">
    <source>
        <dbReference type="RuleBase" id="RU004440"/>
    </source>
</evidence>
<dbReference type="PROSITE" id="PS00128">
    <property type="entry name" value="GLYCOSYL_HYDROL_F22_1"/>
    <property type="match status" value="1"/>
</dbReference>
<feature type="non-terminal residue" evidence="14">
    <location>
        <position position="1"/>
    </location>
</feature>
<feature type="signal peptide" evidence="12">
    <location>
        <begin position="1"/>
        <end position="15"/>
    </location>
</feature>
<comment type="similarity">
    <text evidence="3 11">Belongs to the glycosyl hydrolase 22 family.</text>
</comment>
<gene>
    <name evidence="14" type="primary">Lyzl1</name>
    <name evidence="14" type="ORF">NYCGRA_R11308</name>
</gene>
<comment type="catalytic activity">
    <reaction evidence="1">
        <text>Hydrolysis of (1-&gt;4)-beta-linkages between N-acetylmuramic acid and N-acetyl-D-glucosamine residues in a peptidoglycan and between N-acetyl-D-glucosamine residues in chitodextrins.</text>
        <dbReference type="EC" id="3.2.1.17"/>
    </reaction>
</comment>
<dbReference type="GO" id="GO:0042742">
    <property type="term" value="P:defense response to bacterium"/>
    <property type="evidence" value="ECO:0007669"/>
    <property type="project" value="UniProtKB-KW"/>
</dbReference>
<dbReference type="InterPro" id="IPR000974">
    <property type="entry name" value="Glyco_hydro_22_lys"/>
</dbReference>
<keyword evidence="8" id="KW-0378">Hydrolase</keyword>
<sequence length="141" mass="15769">LLLLLLALLTTVTRAKVFRQCELAHVLQRNGLEGYSGYGLANWLCMAFYESTFDTAAQSIKADCSADYGIFQISSQLWCTDDSSPSDNRCRMACRDLLSSNITDDIICAKRIVRNPQGMNGWEGWAMHCKGQDLSEWVEGC</sequence>
<feature type="domain" description="Glycosyl hydrolases family 22 (GH22)" evidence="13">
    <location>
        <begin position="90"/>
        <end position="108"/>
    </location>
</feature>
<dbReference type="EC" id="3.2.1.17" evidence="4"/>
<dbReference type="SUPFAM" id="SSF53955">
    <property type="entry name" value="Lysozyme-like"/>
    <property type="match status" value="1"/>
</dbReference>
<organism evidence="14 15">
    <name type="scientific">Nyctibius grandis</name>
    <name type="common">Great potoo</name>
    <dbReference type="NCBI Taxonomy" id="48427"/>
    <lineage>
        <taxon>Eukaryota</taxon>
        <taxon>Metazoa</taxon>
        <taxon>Chordata</taxon>
        <taxon>Craniata</taxon>
        <taxon>Vertebrata</taxon>
        <taxon>Euteleostomi</taxon>
        <taxon>Archelosauria</taxon>
        <taxon>Archosauria</taxon>
        <taxon>Dinosauria</taxon>
        <taxon>Saurischia</taxon>
        <taxon>Theropoda</taxon>
        <taxon>Coelurosauria</taxon>
        <taxon>Aves</taxon>
        <taxon>Neognathae</taxon>
        <taxon>Neoaves</taxon>
        <taxon>Strisores</taxon>
        <taxon>Caprimulgiformes</taxon>
        <taxon>Nyctibiidae</taxon>
        <taxon>Nyctibius</taxon>
    </lineage>
</organism>
<evidence type="ECO:0000256" key="1">
    <source>
        <dbReference type="ARBA" id="ARBA00000632"/>
    </source>
</evidence>
<keyword evidence="9" id="KW-1015">Disulfide bond</keyword>
<feature type="chain" id="PRO_5029714093" description="lysozyme" evidence="12">
    <location>
        <begin position="16"/>
        <end position="141"/>
    </location>
</feature>
<dbReference type="EMBL" id="VWYG01002669">
    <property type="protein sequence ID" value="NXQ80061.1"/>
    <property type="molecule type" value="Genomic_DNA"/>
</dbReference>
<dbReference type="PANTHER" id="PTHR11407">
    <property type="entry name" value="LYSOZYME C"/>
    <property type="match status" value="1"/>
</dbReference>
<evidence type="ECO:0000256" key="10">
    <source>
        <dbReference type="ARBA" id="ARBA00023295"/>
    </source>
</evidence>
<dbReference type="OrthoDB" id="17373at2759"/>
<evidence type="ECO:0000313" key="15">
    <source>
        <dbReference type="Proteomes" id="UP000567826"/>
    </source>
</evidence>
<dbReference type="PRINTS" id="PR00137">
    <property type="entry name" value="LYSOZYME"/>
</dbReference>
<keyword evidence="15" id="KW-1185">Reference proteome</keyword>
<dbReference type="AlphaFoldDB" id="A0A7L2G221"/>
<evidence type="ECO:0000256" key="12">
    <source>
        <dbReference type="SAM" id="SignalP"/>
    </source>
</evidence>
<dbReference type="CDD" id="cd16897">
    <property type="entry name" value="LYZ_C"/>
    <property type="match status" value="1"/>
</dbReference>
<evidence type="ECO:0000256" key="4">
    <source>
        <dbReference type="ARBA" id="ARBA00012732"/>
    </source>
</evidence>
<dbReference type="InterPro" id="IPR023346">
    <property type="entry name" value="Lysozyme-like_dom_sf"/>
</dbReference>
<dbReference type="Pfam" id="PF00062">
    <property type="entry name" value="Lys"/>
    <property type="match status" value="1"/>
</dbReference>
<evidence type="ECO:0000256" key="7">
    <source>
        <dbReference type="ARBA" id="ARBA00022638"/>
    </source>
</evidence>
<keyword evidence="10" id="KW-0326">Glycosidase</keyword>
<dbReference type="GO" id="GO:0016998">
    <property type="term" value="P:cell wall macromolecule catabolic process"/>
    <property type="evidence" value="ECO:0007669"/>
    <property type="project" value="UniProtKB-ARBA"/>
</dbReference>
<keyword evidence="6" id="KW-0929">Antimicrobial</keyword>
<keyword evidence="5" id="KW-0964">Secreted</keyword>
<evidence type="ECO:0000256" key="2">
    <source>
        <dbReference type="ARBA" id="ARBA00004613"/>
    </source>
</evidence>
<proteinExistence type="inferred from homology"/>
<dbReference type="GO" id="GO:0031640">
    <property type="term" value="P:killing of cells of another organism"/>
    <property type="evidence" value="ECO:0007669"/>
    <property type="project" value="UniProtKB-KW"/>
</dbReference>
<dbReference type="GO" id="GO:0005576">
    <property type="term" value="C:extracellular region"/>
    <property type="evidence" value="ECO:0007669"/>
    <property type="project" value="UniProtKB-SubCell"/>
</dbReference>
<evidence type="ECO:0000256" key="6">
    <source>
        <dbReference type="ARBA" id="ARBA00022529"/>
    </source>
</evidence>
<dbReference type="Proteomes" id="UP000567826">
    <property type="component" value="Unassembled WGS sequence"/>
</dbReference>
<name>A0A7L2G221_NYCGR</name>
<evidence type="ECO:0000256" key="3">
    <source>
        <dbReference type="ARBA" id="ARBA00010859"/>
    </source>
</evidence>
<comment type="subcellular location">
    <subcellularLocation>
        <location evidence="2">Secreted</location>
    </subcellularLocation>
</comment>
<evidence type="ECO:0000256" key="9">
    <source>
        <dbReference type="ARBA" id="ARBA00023157"/>
    </source>
</evidence>
<dbReference type="PRINTS" id="PR00135">
    <property type="entry name" value="LYZLACT"/>
</dbReference>
<dbReference type="InterPro" id="IPR001916">
    <property type="entry name" value="Glyco_hydro_22"/>
</dbReference>
<dbReference type="Gene3D" id="1.10.530.10">
    <property type="match status" value="1"/>
</dbReference>
<keyword evidence="12" id="KW-0732">Signal</keyword>
<dbReference type="GO" id="GO:0003796">
    <property type="term" value="F:lysozyme activity"/>
    <property type="evidence" value="ECO:0007669"/>
    <property type="project" value="UniProtKB-EC"/>
</dbReference>
<evidence type="ECO:0000313" key="14">
    <source>
        <dbReference type="EMBL" id="NXQ80061.1"/>
    </source>
</evidence>
<dbReference type="InterPro" id="IPR019799">
    <property type="entry name" value="Glyco_hydro_22_CS"/>
</dbReference>
<accession>A0A7L2G221</accession>
<protein>
    <recommendedName>
        <fullName evidence="4">lysozyme</fullName>
        <ecNumber evidence="4">3.2.1.17</ecNumber>
    </recommendedName>
</protein>
<feature type="non-terminal residue" evidence="14">
    <location>
        <position position="141"/>
    </location>
</feature>
<dbReference type="PROSITE" id="PS51348">
    <property type="entry name" value="GLYCOSYL_HYDROL_F22_2"/>
    <property type="match status" value="1"/>
</dbReference>
<evidence type="ECO:0000259" key="13">
    <source>
        <dbReference type="PROSITE" id="PS00128"/>
    </source>
</evidence>
<comment type="caution">
    <text evidence="14">The sequence shown here is derived from an EMBL/GenBank/DDBJ whole genome shotgun (WGS) entry which is preliminary data.</text>
</comment>
<evidence type="ECO:0000256" key="8">
    <source>
        <dbReference type="ARBA" id="ARBA00022801"/>
    </source>
</evidence>